<protein>
    <recommendedName>
        <fullName evidence="4">3-deoxy-manno-octulosonate cytidylyltransferase</fullName>
        <ecNumber evidence="4">2.7.7.38</ecNumber>
    </recommendedName>
    <alternativeName>
        <fullName evidence="4">CMP-2-keto-3-deoxyoctulosonic acid synthase</fullName>
        <shortName evidence="4">CKS</shortName>
        <shortName evidence="4">CMP-KDO synthase</shortName>
    </alternativeName>
</protein>
<proteinExistence type="inferred from homology"/>
<sequence length="248" mass="27348">MPHQNQRVLGVIPARLGSTRLPRKVLREIAGQPMLSWVYHAARACTLLDQVLIATDSEEVLSYAQQHGLPTVFTPADCASGSDRVHAVGESIPADIYVNIQGDEPLLRPEHLDALLAPMSDPAVQVTTLATDCTPANIANPNAVKVVTSASGRALYFSRAGIPYDRDQAGSVPYRKHLGIYAYRKEALKRFPTLPPSRLEAIEKLEQLRFLENDIDIYVSYTPYDTIGVDTEEDLHAVEALLLTRPRP</sequence>
<dbReference type="GO" id="GO:0005829">
    <property type="term" value="C:cytosol"/>
    <property type="evidence" value="ECO:0007669"/>
    <property type="project" value="TreeGrafter"/>
</dbReference>
<dbReference type="GO" id="GO:0009103">
    <property type="term" value="P:lipopolysaccharide biosynthetic process"/>
    <property type="evidence" value="ECO:0007669"/>
    <property type="project" value="UniProtKB-UniRule"/>
</dbReference>
<dbReference type="PANTHER" id="PTHR42866">
    <property type="entry name" value="3-DEOXY-MANNO-OCTULOSONATE CYTIDYLYLTRANSFERASE"/>
    <property type="match status" value="1"/>
</dbReference>
<reference evidence="5 6" key="1">
    <citation type="journal article" date="2016" name="Int. J. Syst. Evol. Microbiol.">
        <title>Acidipila dinghuensis sp. nov., an acidobacterium isolated from forest soil.</title>
        <authorList>
            <person name="Jiang Y.W."/>
            <person name="Wang J."/>
            <person name="Chen M.H."/>
            <person name="Lv Y.Y."/>
            <person name="Qiu L.H."/>
        </authorList>
    </citation>
    <scope>NUCLEOTIDE SEQUENCE [LARGE SCALE GENOMIC DNA]</scope>
    <source>
        <strain evidence="5 6">DHOF10</strain>
    </source>
</reference>
<dbReference type="GO" id="GO:0033468">
    <property type="term" value="P:CMP-keto-3-deoxy-D-manno-octulosonic acid biosynthetic process"/>
    <property type="evidence" value="ECO:0007669"/>
    <property type="project" value="UniProtKB-UniRule"/>
</dbReference>
<dbReference type="EC" id="2.7.7.38" evidence="4"/>
<comment type="subcellular location">
    <subcellularLocation>
        <location evidence="4">Cytoplasm</location>
    </subcellularLocation>
</comment>
<comment type="pathway">
    <text evidence="4">Nucleotide-sugar biosynthesis; CMP-3-deoxy-D-manno-octulosonate biosynthesis; CMP-3-deoxy-D-manno-octulosonate from 3-deoxy-D-manno-octulosonate and CTP: step 1/1.</text>
</comment>
<evidence type="ECO:0000313" key="5">
    <source>
        <dbReference type="EMBL" id="RXS95780.1"/>
    </source>
</evidence>
<gene>
    <name evidence="4 5" type="primary">kdsB</name>
    <name evidence="5" type="ORF">ESZ00_13825</name>
</gene>
<keyword evidence="2 4" id="KW-0548">Nucleotidyltransferase</keyword>
<dbReference type="HAMAP" id="MF_00057">
    <property type="entry name" value="KdsB"/>
    <property type="match status" value="1"/>
</dbReference>
<dbReference type="OrthoDB" id="9815559at2"/>
<evidence type="ECO:0000256" key="4">
    <source>
        <dbReference type="HAMAP-Rule" id="MF_00057"/>
    </source>
</evidence>
<dbReference type="SUPFAM" id="SSF53448">
    <property type="entry name" value="Nucleotide-diphospho-sugar transferases"/>
    <property type="match status" value="1"/>
</dbReference>
<dbReference type="PANTHER" id="PTHR42866:SF2">
    <property type="entry name" value="3-DEOXY-MANNO-OCTULOSONATE CYTIDYLYLTRANSFERASE, MITOCHONDRIAL"/>
    <property type="match status" value="1"/>
</dbReference>
<dbReference type="NCBIfam" id="NF009905">
    <property type="entry name" value="PRK13368.1"/>
    <property type="match status" value="1"/>
</dbReference>
<evidence type="ECO:0000256" key="2">
    <source>
        <dbReference type="ARBA" id="ARBA00022695"/>
    </source>
</evidence>
<dbReference type="Gene3D" id="3.90.550.10">
    <property type="entry name" value="Spore Coat Polysaccharide Biosynthesis Protein SpsA, Chain A"/>
    <property type="match status" value="1"/>
</dbReference>
<evidence type="ECO:0000313" key="6">
    <source>
        <dbReference type="Proteomes" id="UP000290253"/>
    </source>
</evidence>
<dbReference type="GO" id="GO:0008690">
    <property type="term" value="F:3-deoxy-manno-octulosonate cytidylyltransferase activity"/>
    <property type="evidence" value="ECO:0007669"/>
    <property type="project" value="UniProtKB-UniRule"/>
</dbReference>
<dbReference type="EMBL" id="SDMK01000002">
    <property type="protein sequence ID" value="RXS95780.1"/>
    <property type="molecule type" value="Genomic_DNA"/>
</dbReference>
<comment type="similarity">
    <text evidence="4">Belongs to the KdsB family.</text>
</comment>
<comment type="caution">
    <text evidence="5">The sequence shown here is derived from an EMBL/GenBank/DDBJ whole genome shotgun (WGS) entry which is preliminary data.</text>
</comment>
<keyword evidence="3 4" id="KW-0448">Lipopolysaccharide biosynthesis</keyword>
<dbReference type="Pfam" id="PF02348">
    <property type="entry name" value="CTP_transf_3"/>
    <property type="match status" value="1"/>
</dbReference>
<organism evidence="5 6">
    <name type="scientific">Silvibacterium dinghuense</name>
    <dbReference type="NCBI Taxonomy" id="1560006"/>
    <lineage>
        <taxon>Bacteria</taxon>
        <taxon>Pseudomonadati</taxon>
        <taxon>Acidobacteriota</taxon>
        <taxon>Terriglobia</taxon>
        <taxon>Terriglobales</taxon>
        <taxon>Acidobacteriaceae</taxon>
        <taxon>Silvibacterium</taxon>
    </lineage>
</organism>
<dbReference type="NCBIfam" id="TIGR00466">
    <property type="entry name" value="kdsB"/>
    <property type="match status" value="1"/>
</dbReference>
<evidence type="ECO:0000256" key="1">
    <source>
        <dbReference type="ARBA" id="ARBA00022679"/>
    </source>
</evidence>
<dbReference type="InterPro" id="IPR004528">
    <property type="entry name" value="KdsB"/>
</dbReference>
<evidence type="ECO:0000256" key="3">
    <source>
        <dbReference type="ARBA" id="ARBA00022985"/>
    </source>
</evidence>
<dbReference type="InterPro" id="IPR029044">
    <property type="entry name" value="Nucleotide-diphossugar_trans"/>
</dbReference>
<dbReference type="UniPathway" id="UPA00358">
    <property type="reaction ID" value="UER00476"/>
</dbReference>
<dbReference type="NCBIfam" id="NF003952">
    <property type="entry name" value="PRK05450.1-5"/>
    <property type="match status" value="1"/>
</dbReference>
<dbReference type="Proteomes" id="UP000290253">
    <property type="component" value="Unassembled WGS sequence"/>
</dbReference>
<comment type="catalytic activity">
    <reaction evidence="4">
        <text>3-deoxy-alpha-D-manno-oct-2-ulosonate + CTP = CMP-3-deoxy-beta-D-manno-octulosonate + diphosphate</text>
        <dbReference type="Rhea" id="RHEA:23448"/>
        <dbReference type="ChEBI" id="CHEBI:33019"/>
        <dbReference type="ChEBI" id="CHEBI:37563"/>
        <dbReference type="ChEBI" id="CHEBI:85986"/>
        <dbReference type="ChEBI" id="CHEBI:85987"/>
        <dbReference type="EC" id="2.7.7.38"/>
    </reaction>
</comment>
<dbReference type="CDD" id="cd02517">
    <property type="entry name" value="CMP-KDO-Synthetase"/>
    <property type="match status" value="1"/>
</dbReference>
<name>A0A4V1NVH4_9BACT</name>
<keyword evidence="6" id="KW-1185">Reference proteome</keyword>
<dbReference type="AlphaFoldDB" id="A0A4V1NVH4"/>
<dbReference type="InterPro" id="IPR003329">
    <property type="entry name" value="Cytidylyl_trans"/>
</dbReference>
<keyword evidence="1 4" id="KW-0808">Transferase</keyword>
<accession>A0A4V1NVH4</accession>
<keyword evidence="4" id="KW-0963">Cytoplasm</keyword>
<comment type="function">
    <text evidence="4">Activates KDO (a required 8-carbon sugar) for incorporation into bacterial lipopolysaccharide in Gram-negative bacteria.</text>
</comment>